<protein>
    <submittedName>
        <fullName evidence="1">Uncharacterized protein</fullName>
    </submittedName>
</protein>
<dbReference type="EMBL" id="JACXST010000001">
    <property type="protein sequence ID" value="MBD9359270.1"/>
    <property type="molecule type" value="Genomic_DNA"/>
</dbReference>
<sequence>MTIQLHHFELTKAQLNQMPEPERNLLVMLAHAANEISVLAKLFHFCSGNRSDIPVLERAENSQALLLGRLLTGKLYEFWNLLQTGYFASALSRTYDTAIDDAGRNALVSMRRYFGRDNLIARVRNHHAFHYDIEQIQNGFRSLADGEPLDIYLAQANANSLFAFADTIAGRAMLEAIAPGDPARAFSGLISETSRAVGWVNVVIGSLMVACLERNLGGNLYSLGARTIDIEGAPSSQVVQIPYFIEVAMGTQQSAQEGRAEEPRAS</sequence>
<keyword evidence="2" id="KW-1185">Reference proteome</keyword>
<dbReference type="Proteomes" id="UP000641152">
    <property type="component" value="Unassembled WGS sequence"/>
</dbReference>
<proteinExistence type="predicted"/>
<comment type="caution">
    <text evidence="1">The sequence shown here is derived from an EMBL/GenBank/DDBJ whole genome shotgun (WGS) entry which is preliminary data.</text>
</comment>
<dbReference type="RefSeq" id="WP_192392179.1">
    <property type="nucleotide sequence ID" value="NZ_CAJHIU010000001.1"/>
</dbReference>
<evidence type="ECO:0000313" key="2">
    <source>
        <dbReference type="Proteomes" id="UP000641152"/>
    </source>
</evidence>
<evidence type="ECO:0000313" key="1">
    <source>
        <dbReference type="EMBL" id="MBD9359270.1"/>
    </source>
</evidence>
<accession>A0ABR9D830</accession>
<organism evidence="1 2">
    <name type="scientific">Methylomonas fluvii</name>
    <dbReference type="NCBI Taxonomy" id="1854564"/>
    <lineage>
        <taxon>Bacteria</taxon>
        <taxon>Pseudomonadati</taxon>
        <taxon>Pseudomonadota</taxon>
        <taxon>Gammaproteobacteria</taxon>
        <taxon>Methylococcales</taxon>
        <taxon>Methylococcaceae</taxon>
        <taxon>Methylomonas</taxon>
    </lineage>
</organism>
<name>A0ABR9D830_9GAMM</name>
<reference evidence="1 2" key="1">
    <citation type="submission" date="2020-09" db="EMBL/GenBank/DDBJ databases">
        <title>Methylomonas albis sp. nov. and Methylomonas fluvii sp. nov.: Two cold-adapted methanotrophs from the River Elbe and an amended description of Methylovulum psychrotolerans strain Eb1.</title>
        <authorList>
            <person name="Bussmann I.K."/>
            <person name="Klings K.-W."/>
            <person name="Warnstedt J."/>
            <person name="Hoppert M."/>
            <person name="Saborowski A."/>
            <person name="Horn F."/>
            <person name="Liebner S."/>
        </authorList>
    </citation>
    <scope>NUCLEOTIDE SEQUENCE [LARGE SCALE GENOMIC DNA]</scope>
    <source>
        <strain evidence="1 2">EbB</strain>
    </source>
</reference>
<gene>
    <name evidence="1" type="ORF">EBB_01665</name>
</gene>